<comment type="subcellular location">
    <subcellularLocation>
        <location evidence="1">Membrane</location>
        <topology evidence="1">Multi-pass membrane protein</topology>
    </subcellularLocation>
</comment>
<evidence type="ECO:0000256" key="4">
    <source>
        <dbReference type="ARBA" id="ARBA00022989"/>
    </source>
</evidence>
<evidence type="ECO:0000256" key="2">
    <source>
        <dbReference type="ARBA" id="ARBA00010596"/>
    </source>
</evidence>
<dbReference type="GO" id="GO:0005802">
    <property type="term" value="C:trans-Golgi network"/>
    <property type="evidence" value="ECO:0007669"/>
    <property type="project" value="TreeGrafter"/>
</dbReference>
<dbReference type="PANTHER" id="PTHR21236:SF2">
    <property type="entry name" value="PROTEIN YIPF"/>
    <property type="match status" value="1"/>
</dbReference>
<keyword evidence="4" id="KW-1133">Transmembrane helix</keyword>
<keyword evidence="7" id="KW-1185">Reference proteome</keyword>
<comment type="similarity">
    <text evidence="2">Belongs to the YIP1 family.</text>
</comment>
<dbReference type="HOGENOM" id="CLU_074741_2_0_1"/>
<organism evidence="6 7">
    <name type="scientific">Rhodnius prolixus</name>
    <name type="common">Triatomid bug</name>
    <dbReference type="NCBI Taxonomy" id="13249"/>
    <lineage>
        <taxon>Eukaryota</taxon>
        <taxon>Metazoa</taxon>
        <taxon>Ecdysozoa</taxon>
        <taxon>Arthropoda</taxon>
        <taxon>Hexapoda</taxon>
        <taxon>Insecta</taxon>
        <taxon>Pterygota</taxon>
        <taxon>Neoptera</taxon>
        <taxon>Paraneoptera</taxon>
        <taxon>Hemiptera</taxon>
        <taxon>Heteroptera</taxon>
        <taxon>Panheteroptera</taxon>
        <taxon>Cimicomorpha</taxon>
        <taxon>Reduviidae</taxon>
        <taxon>Triatominae</taxon>
        <taxon>Rhodnius</taxon>
    </lineage>
</organism>
<dbReference type="EMBL" id="ACPB03008338">
    <property type="status" value="NOT_ANNOTATED_CDS"/>
    <property type="molecule type" value="Genomic_DNA"/>
</dbReference>
<dbReference type="eggNOG" id="KOG3103">
    <property type="taxonomic scope" value="Eukaryota"/>
</dbReference>
<protein>
    <submittedName>
        <fullName evidence="6">Uncharacterized protein</fullName>
    </submittedName>
</protein>
<dbReference type="InParanoid" id="T1HDH9"/>
<dbReference type="AlphaFoldDB" id="T1HDH9"/>
<dbReference type="STRING" id="13249.T1HDH9"/>
<dbReference type="GO" id="GO:0048280">
    <property type="term" value="P:vesicle fusion with Golgi apparatus"/>
    <property type="evidence" value="ECO:0007669"/>
    <property type="project" value="TreeGrafter"/>
</dbReference>
<keyword evidence="3" id="KW-0812">Transmembrane</keyword>
<dbReference type="EnsemblMetazoa" id="RPRC002099-RA">
    <property type="protein sequence ID" value="RPRC002099-PA"/>
    <property type="gene ID" value="RPRC002099"/>
</dbReference>
<reference evidence="6" key="1">
    <citation type="submission" date="2015-05" db="UniProtKB">
        <authorList>
            <consortium name="EnsemblMetazoa"/>
        </authorList>
    </citation>
    <scope>IDENTIFICATION</scope>
</reference>
<proteinExistence type="inferred from homology"/>
<name>T1HDH9_RHOPR</name>
<evidence type="ECO:0000256" key="3">
    <source>
        <dbReference type="ARBA" id="ARBA00022692"/>
    </source>
</evidence>
<dbReference type="InterPro" id="IPR045231">
    <property type="entry name" value="Yip1/4-like"/>
</dbReference>
<dbReference type="VEuPathDB" id="VectorBase:RPRC002099"/>
<dbReference type="Proteomes" id="UP000015103">
    <property type="component" value="Unassembled WGS sequence"/>
</dbReference>
<evidence type="ECO:0000313" key="7">
    <source>
        <dbReference type="Proteomes" id="UP000015103"/>
    </source>
</evidence>
<dbReference type="GeneID" id="141458454"/>
<keyword evidence="5" id="KW-0472">Membrane</keyword>
<evidence type="ECO:0000313" key="6">
    <source>
        <dbReference type="EnsemblMetazoa" id="RPRC002099-PA"/>
    </source>
</evidence>
<dbReference type="PANTHER" id="PTHR21236">
    <property type="entry name" value="GOLGI MEMBRANE PROTEIN YIP1"/>
    <property type="match status" value="1"/>
</dbReference>
<sequence>MSRQQYNYNMWEDDGWSSNENFCNSPNEMMINTSQLSFQQNDYNEDGAVYQQHYNANHSAKMAFFYEPPSHYSLTGNIPKDESQFPHQKGQEYYQFDEPPLLEELEIFPDQILQKVKVVLDPFKNDVPMDCDLGGPLFFYLCLAFTMFLSGGKLNFGYVYGISVIGCILMYFILKAMTKCDTINVMGVASTLGYCILPVVLLSALGVFFYLNNYFGYTLATIAVGWASFAASKIFCTITEDFTQRPLIMYPCALLYGAFTILVIL</sequence>
<dbReference type="RefSeq" id="XP_073992539.1">
    <property type="nucleotide sequence ID" value="XM_074136438.1"/>
</dbReference>
<evidence type="ECO:0000256" key="5">
    <source>
        <dbReference type="ARBA" id="ARBA00023136"/>
    </source>
</evidence>
<dbReference type="GO" id="GO:0006888">
    <property type="term" value="P:endoplasmic reticulum to Golgi vesicle-mediated transport"/>
    <property type="evidence" value="ECO:0007669"/>
    <property type="project" value="InterPro"/>
</dbReference>
<dbReference type="GO" id="GO:0016020">
    <property type="term" value="C:membrane"/>
    <property type="evidence" value="ECO:0007669"/>
    <property type="project" value="UniProtKB-SubCell"/>
</dbReference>
<evidence type="ECO:0000256" key="1">
    <source>
        <dbReference type="ARBA" id="ARBA00004141"/>
    </source>
</evidence>
<accession>T1HDH9</accession>